<comment type="caution">
    <text evidence="1">The sequence shown here is derived from an EMBL/GenBank/DDBJ whole genome shotgun (WGS) entry which is preliminary data.</text>
</comment>
<evidence type="ECO:0000313" key="1">
    <source>
        <dbReference type="EMBL" id="MFB6491008.1"/>
    </source>
</evidence>
<organism evidence="1 2">
    <name type="scientific">Thermoproteus sp. AZ2</name>
    <dbReference type="NCBI Taxonomy" id="1609232"/>
    <lineage>
        <taxon>Archaea</taxon>
        <taxon>Thermoproteota</taxon>
        <taxon>Thermoprotei</taxon>
        <taxon>Thermoproteales</taxon>
        <taxon>Thermoproteaceae</taxon>
        <taxon>Thermoproteus</taxon>
    </lineage>
</organism>
<sequence>MRRIVERTGLRPLQFAGEVPKPKVGDWGIPAFLLSDGVEHYLVLRKRVDGFCIFIKREGLSFACSIYDSRPTTCVFYPFVYARDGGVVRFEVVEAARDFCPGLGRGRAKGFDAEFAAALAHDEALAQYRELVNRWNRLVAAGAVEATLEGFLGYITNF</sequence>
<protein>
    <submittedName>
        <fullName evidence="1">YkgJ family cysteine cluster protein</fullName>
    </submittedName>
</protein>
<name>A0ACC6V2D9_9CREN</name>
<dbReference type="EMBL" id="JZWT02000018">
    <property type="protein sequence ID" value="MFB6491008.1"/>
    <property type="molecule type" value="Genomic_DNA"/>
</dbReference>
<evidence type="ECO:0000313" key="2">
    <source>
        <dbReference type="Proteomes" id="UP000033636"/>
    </source>
</evidence>
<reference evidence="1" key="1">
    <citation type="submission" date="2024-07" db="EMBL/GenBank/DDBJ databases">
        <title>Metagenome and Metagenome-Assembled Genomes of Archaea from a hot spring from the geothermal field of Los Azufres, Mexico.</title>
        <authorList>
            <person name="Marin-Paredes R."/>
            <person name="Martinez-Romero E."/>
            <person name="Servin-Garciduenas L.E."/>
        </authorList>
    </citation>
    <scope>NUCLEOTIDE SEQUENCE</scope>
</reference>
<dbReference type="Proteomes" id="UP000033636">
    <property type="component" value="Unassembled WGS sequence"/>
</dbReference>
<gene>
    <name evidence="1" type="ORF">TU35_007170</name>
</gene>
<accession>A0ACC6V2D9</accession>
<proteinExistence type="predicted"/>